<evidence type="ECO:0000313" key="2">
    <source>
        <dbReference type="EMBL" id="MBB5430465.1"/>
    </source>
</evidence>
<dbReference type="InterPro" id="IPR010982">
    <property type="entry name" value="Lambda_DNA-bd_dom_sf"/>
</dbReference>
<dbReference type="PANTHER" id="PTHR35010:SF4">
    <property type="entry name" value="BLL5781 PROTEIN"/>
    <property type="match status" value="1"/>
</dbReference>
<dbReference type="InterPro" id="IPR041413">
    <property type="entry name" value="MLTR_LBD"/>
</dbReference>
<sequence length="273" mass="29909">MTTAVAERRQIGELLREWRNRRRISQLELSLQAEVSSRHLSFVETGRSRPSREMVLRLGDCLGVPLREQNRLMLAAGYAPVFEERPLEAAGMGPVREAVRRILAGHDPYPAVVVDRAWNMVDANGSAAALLEGVDEDLLEPPVNVLRVSLHPKGMAPSIANLGEWRGHLLHRLRGQADWTGDAELEALYRELLSYPGDDRHAARRGEQAAAPGIAIPLRLRRGADELSFISTVATFGTPLDVTVSELAIESFFPADDATARALGDARTARGGS</sequence>
<dbReference type="InterPro" id="IPR001387">
    <property type="entry name" value="Cro/C1-type_HTH"/>
</dbReference>
<dbReference type="PROSITE" id="PS50943">
    <property type="entry name" value="HTH_CROC1"/>
    <property type="match status" value="1"/>
</dbReference>
<comment type="caution">
    <text evidence="2">The sequence shown here is derived from an EMBL/GenBank/DDBJ whole genome shotgun (WGS) entry which is preliminary data.</text>
</comment>
<dbReference type="Pfam" id="PF17765">
    <property type="entry name" value="MLTR_LBD"/>
    <property type="match status" value="1"/>
</dbReference>
<dbReference type="RefSeq" id="WP_184388360.1">
    <property type="nucleotide sequence ID" value="NZ_BAAAJD010000023.1"/>
</dbReference>
<proteinExistence type="predicted"/>
<protein>
    <submittedName>
        <fullName evidence="2">Transcriptional regulator with XRE-family HTH domain</fullName>
    </submittedName>
</protein>
<accession>A0A7W8VC15</accession>
<keyword evidence="3" id="KW-1185">Reference proteome</keyword>
<dbReference type="Gene3D" id="3.30.450.180">
    <property type="match status" value="1"/>
</dbReference>
<dbReference type="Gene3D" id="1.10.260.40">
    <property type="entry name" value="lambda repressor-like DNA-binding domains"/>
    <property type="match status" value="1"/>
</dbReference>
<dbReference type="SMART" id="SM00530">
    <property type="entry name" value="HTH_XRE"/>
    <property type="match status" value="1"/>
</dbReference>
<dbReference type="Pfam" id="PF13560">
    <property type="entry name" value="HTH_31"/>
    <property type="match status" value="1"/>
</dbReference>
<organism evidence="2 3">
    <name type="scientific">Nocardiopsis composta</name>
    <dbReference type="NCBI Taxonomy" id="157465"/>
    <lineage>
        <taxon>Bacteria</taxon>
        <taxon>Bacillati</taxon>
        <taxon>Actinomycetota</taxon>
        <taxon>Actinomycetes</taxon>
        <taxon>Streptosporangiales</taxon>
        <taxon>Nocardiopsidaceae</taxon>
        <taxon>Nocardiopsis</taxon>
    </lineage>
</organism>
<dbReference type="Proteomes" id="UP000572635">
    <property type="component" value="Unassembled WGS sequence"/>
</dbReference>
<evidence type="ECO:0000259" key="1">
    <source>
        <dbReference type="PROSITE" id="PS50943"/>
    </source>
</evidence>
<name>A0A7W8VC15_9ACTN</name>
<dbReference type="CDD" id="cd00093">
    <property type="entry name" value="HTH_XRE"/>
    <property type="match status" value="1"/>
</dbReference>
<dbReference type="PANTHER" id="PTHR35010">
    <property type="entry name" value="BLL4672 PROTEIN-RELATED"/>
    <property type="match status" value="1"/>
</dbReference>
<evidence type="ECO:0000313" key="3">
    <source>
        <dbReference type="Proteomes" id="UP000572635"/>
    </source>
</evidence>
<reference evidence="2 3" key="1">
    <citation type="submission" date="2020-08" db="EMBL/GenBank/DDBJ databases">
        <title>Sequencing the genomes of 1000 actinobacteria strains.</title>
        <authorList>
            <person name="Klenk H.-P."/>
        </authorList>
    </citation>
    <scope>NUCLEOTIDE SEQUENCE [LARGE SCALE GENOMIC DNA]</scope>
    <source>
        <strain evidence="2 3">DSM 44551</strain>
    </source>
</reference>
<feature type="domain" description="HTH cro/C1-type" evidence="1">
    <location>
        <begin position="15"/>
        <end position="69"/>
    </location>
</feature>
<gene>
    <name evidence="2" type="ORF">HDA36_000549</name>
</gene>
<dbReference type="GO" id="GO:0003677">
    <property type="term" value="F:DNA binding"/>
    <property type="evidence" value="ECO:0007669"/>
    <property type="project" value="InterPro"/>
</dbReference>
<dbReference type="EMBL" id="JACHDB010000001">
    <property type="protein sequence ID" value="MBB5430465.1"/>
    <property type="molecule type" value="Genomic_DNA"/>
</dbReference>
<dbReference type="AlphaFoldDB" id="A0A7W8VC15"/>
<dbReference type="SUPFAM" id="SSF47413">
    <property type="entry name" value="lambda repressor-like DNA-binding domains"/>
    <property type="match status" value="1"/>
</dbReference>